<keyword evidence="5" id="KW-1185">Reference proteome</keyword>
<name>T1K133_TETUR</name>
<feature type="signal peptide" evidence="3">
    <location>
        <begin position="1"/>
        <end position="23"/>
    </location>
</feature>
<dbReference type="EnsemblMetazoa" id="tetur03g10029.1">
    <property type="protein sequence ID" value="tetur03g10029.1"/>
    <property type="gene ID" value="tetur03g10029"/>
</dbReference>
<keyword evidence="2" id="KW-0812">Transmembrane</keyword>
<feature type="transmembrane region" description="Helical" evidence="2">
    <location>
        <begin position="265"/>
        <end position="284"/>
    </location>
</feature>
<dbReference type="Proteomes" id="UP000015104">
    <property type="component" value="Unassembled WGS sequence"/>
</dbReference>
<keyword evidence="2" id="KW-0472">Membrane</keyword>
<protein>
    <submittedName>
        <fullName evidence="4">Uncharacterized protein</fullName>
    </submittedName>
</protein>
<feature type="chain" id="PRO_5004590916" evidence="3">
    <location>
        <begin position="24"/>
        <end position="296"/>
    </location>
</feature>
<evidence type="ECO:0000256" key="1">
    <source>
        <dbReference type="PROSITE-ProRule" id="PRU01011"/>
    </source>
</evidence>
<keyword evidence="3" id="KW-0732">Signal</keyword>
<reference evidence="4" key="2">
    <citation type="submission" date="2015-06" db="UniProtKB">
        <authorList>
            <consortium name="EnsemblMetazoa"/>
        </authorList>
    </citation>
    <scope>IDENTIFICATION</scope>
</reference>
<dbReference type="Gene3D" id="2.110.10.10">
    <property type="entry name" value="Hemopexin-like domain"/>
    <property type="match status" value="1"/>
</dbReference>
<reference evidence="5" key="1">
    <citation type="submission" date="2011-08" db="EMBL/GenBank/DDBJ databases">
        <authorList>
            <person name="Rombauts S."/>
        </authorList>
    </citation>
    <scope>NUCLEOTIDE SEQUENCE</scope>
    <source>
        <strain evidence="5">London</strain>
    </source>
</reference>
<evidence type="ECO:0000256" key="3">
    <source>
        <dbReference type="SAM" id="SignalP"/>
    </source>
</evidence>
<dbReference type="PROSITE" id="PS51642">
    <property type="entry name" value="HEMOPEXIN_2"/>
    <property type="match status" value="1"/>
</dbReference>
<feature type="repeat" description="Hemopexin" evidence="1">
    <location>
        <begin position="35"/>
        <end position="81"/>
    </location>
</feature>
<accession>T1K133</accession>
<sequence length="296" mass="34183">MISGFWVKRVILTIIVYSHIIWSQEISPVLDLCDDGIVDTAVKTNDGQIYIFKGDYYFEFSLDKSIPLLPAKPIKDWTNLPRGIHASFTVTDKSNNLFGSTFFFKEDNWYQYKGKKFVASNSTKRWVIDPIHARYIIPMYNESIYGFFSLASPRVVLGERNIFDWFHFRDPLNPDYFPSGTFSEGYFGIDLYTIKAIVDYSPTEWLVFFEDGFIGYFCILKNLNGGCSEKYIWDTSICPDQLKYFVEDSVLLKALDRLPFSLDRLFAIVFAILCAAAIGPFIMVKTMSLDDDYVIT</sequence>
<dbReference type="AlphaFoldDB" id="T1K133"/>
<dbReference type="InterPro" id="IPR036375">
    <property type="entry name" value="Hemopexin-like_dom_sf"/>
</dbReference>
<proteinExistence type="predicted"/>
<keyword evidence="2" id="KW-1133">Transmembrane helix</keyword>
<dbReference type="EMBL" id="CAEY01001128">
    <property type="status" value="NOT_ANNOTATED_CDS"/>
    <property type="molecule type" value="Genomic_DNA"/>
</dbReference>
<dbReference type="InterPro" id="IPR018487">
    <property type="entry name" value="Hemopexin-like_repeat"/>
</dbReference>
<dbReference type="STRING" id="32264.T1K133"/>
<evidence type="ECO:0000256" key="2">
    <source>
        <dbReference type="SAM" id="Phobius"/>
    </source>
</evidence>
<dbReference type="SMART" id="SM00120">
    <property type="entry name" value="HX"/>
    <property type="match status" value="2"/>
</dbReference>
<evidence type="ECO:0000313" key="4">
    <source>
        <dbReference type="EnsemblMetazoa" id="tetur03g10029.1"/>
    </source>
</evidence>
<evidence type="ECO:0000313" key="5">
    <source>
        <dbReference type="Proteomes" id="UP000015104"/>
    </source>
</evidence>
<organism evidence="4 5">
    <name type="scientific">Tetranychus urticae</name>
    <name type="common">Two-spotted spider mite</name>
    <dbReference type="NCBI Taxonomy" id="32264"/>
    <lineage>
        <taxon>Eukaryota</taxon>
        <taxon>Metazoa</taxon>
        <taxon>Ecdysozoa</taxon>
        <taxon>Arthropoda</taxon>
        <taxon>Chelicerata</taxon>
        <taxon>Arachnida</taxon>
        <taxon>Acari</taxon>
        <taxon>Acariformes</taxon>
        <taxon>Trombidiformes</taxon>
        <taxon>Prostigmata</taxon>
        <taxon>Eleutherengona</taxon>
        <taxon>Raphignathae</taxon>
        <taxon>Tetranychoidea</taxon>
        <taxon>Tetranychidae</taxon>
        <taxon>Tetranychus</taxon>
    </lineage>
</organism>
<dbReference type="HOGENOM" id="CLU_941134_0_0_1"/>
<dbReference type="SUPFAM" id="SSF50923">
    <property type="entry name" value="Hemopexin-like domain"/>
    <property type="match status" value="1"/>
</dbReference>